<reference evidence="3" key="1">
    <citation type="submission" date="2009-05" db="EMBL/GenBank/DDBJ databases">
        <title>The genome sequence of Ajellomyces capsulatus strain H143.</title>
        <authorList>
            <person name="Champion M."/>
            <person name="Cuomo C.A."/>
            <person name="Ma L.-J."/>
            <person name="Henn M.R."/>
            <person name="Sil A."/>
            <person name="Goldman B."/>
            <person name="Young S.K."/>
            <person name="Kodira C.D."/>
            <person name="Zeng Q."/>
            <person name="Koehrsen M."/>
            <person name="Alvarado L."/>
            <person name="Berlin A.M."/>
            <person name="Borenstein D."/>
            <person name="Chen Z."/>
            <person name="Engels R."/>
            <person name="Freedman E."/>
            <person name="Gellesch M."/>
            <person name="Goldberg J."/>
            <person name="Griggs A."/>
            <person name="Gujja S."/>
            <person name="Heiman D.I."/>
            <person name="Hepburn T.A."/>
            <person name="Howarth C."/>
            <person name="Jen D."/>
            <person name="Larson L."/>
            <person name="Lewis B."/>
            <person name="Mehta T."/>
            <person name="Park D."/>
            <person name="Pearson M."/>
            <person name="Roberts A."/>
            <person name="Saif S."/>
            <person name="Shea T.D."/>
            <person name="Shenoy N."/>
            <person name="Sisk P."/>
            <person name="Stolte C."/>
            <person name="Sykes S."/>
            <person name="Walk T."/>
            <person name="White J."/>
            <person name="Yandava C."/>
            <person name="Klein B."/>
            <person name="McEwen J.G."/>
            <person name="Puccia R."/>
            <person name="Goldman G.H."/>
            <person name="Felipe M.S."/>
            <person name="Nino-Vega G."/>
            <person name="San-Blas G."/>
            <person name="Taylor J.W."/>
            <person name="Mendoza L."/>
            <person name="Galagan J.E."/>
            <person name="Nusbaum C."/>
            <person name="Birren B.W."/>
        </authorList>
    </citation>
    <scope>NUCLEOTIDE SEQUENCE [LARGE SCALE GENOMIC DNA]</scope>
    <source>
        <strain evidence="3">H143</strain>
    </source>
</reference>
<evidence type="ECO:0000313" key="3">
    <source>
        <dbReference type="Proteomes" id="UP000002624"/>
    </source>
</evidence>
<proteinExistence type="predicted"/>
<sequence length="126" mass="13768">MLTTSFHCRRGLLLRLYTAPTPTPTPIPIPSASASSPPSPSPSRLRHKCTQAQSQLQFAQAGAGARATGVAAAANAIKAPSTTSSWRGMAQRRQLHLTPACHTFRPVWTERRVKMPWVEALELEKR</sequence>
<dbReference type="HOGENOM" id="CLU_1981025_0_0_1"/>
<dbReference type="Proteomes" id="UP000002624">
    <property type="component" value="Unassembled WGS sequence"/>
</dbReference>
<evidence type="ECO:0000313" key="2">
    <source>
        <dbReference type="EMBL" id="EER43576.1"/>
    </source>
</evidence>
<feature type="region of interest" description="Disordered" evidence="1">
    <location>
        <begin position="23"/>
        <end position="46"/>
    </location>
</feature>
<organism evidence="2 3">
    <name type="scientific">Ajellomyces capsulatus (strain H143)</name>
    <name type="common">Darling's disease fungus</name>
    <name type="synonym">Histoplasma capsulatum</name>
    <dbReference type="NCBI Taxonomy" id="544712"/>
    <lineage>
        <taxon>Eukaryota</taxon>
        <taxon>Fungi</taxon>
        <taxon>Dikarya</taxon>
        <taxon>Ascomycota</taxon>
        <taxon>Pezizomycotina</taxon>
        <taxon>Eurotiomycetes</taxon>
        <taxon>Eurotiomycetidae</taxon>
        <taxon>Onygenales</taxon>
        <taxon>Ajellomycetaceae</taxon>
        <taxon>Histoplasma</taxon>
    </lineage>
</organism>
<dbReference type="AlphaFoldDB" id="C6H845"/>
<accession>C6H845</accession>
<gene>
    <name evidence="2" type="ORF">HCDG_01606</name>
</gene>
<protein>
    <submittedName>
        <fullName evidence="2">Uncharacterized protein</fullName>
    </submittedName>
</protein>
<dbReference type="EMBL" id="GG692420">
    <property type="protein sequence ID" value="EER43576.1"/>
    <property type="molecule type" value="Genomic_DNA"/>
</dbReference>
<evidence type="ECO:0000256" key="1">
    <source>
        <dbReference type="SAM" id="MobiDB-lite"/>
    </source>
</evidence>
<dbReference type="VEuPathDB" id="FungiDB:HCDG_01606"/>
<dbReference type="STRING" id="544712.C6H845"/>
<name>C6H845_AJECH</name>